<sequence length="93" mass="11310">MLIIEIVLSCITLLSIWAITNHHHSWGVPLAFVIQWFWVWMWIHTGQIGIILIDAGMLWIYGCHLYKRWASMSVYRRWKLNDKNRERDIKRKM</sequence>
<name>A0A382BV10_9ZZZZ</name>
<dbReference type="EMBL" id="UINC01031415">
    <property type="protein sequence ID" value="SVB17419.1"/>
    <property type="molecule type" value="Genomic_DNA"/>
</dbReference>
<feature type="non-terminal residue" evidence="2">
    <location>
        <position position="93"/>
    </location>
</feature>
<keyword evidence="1" id="KW-0472">Membrane</keyword>
<proteinExistence type="predicted"/>
<accession>A0A382BV10</accession>
<feature type="transmembrane region" description="Helical" evidence="1">
    <location>
        <begin position="42"/>
        <end position="62"/>
    </location>
</feature>
<dbReference type="AlphaFoldDB" id="A0A382BV10"/>
<organism evidence="2">
    <name type="scientific">marine metagenome</name>
    <dbReference type="NCBI Taxonomy" id="408172"/>
    <lineage>
        <taxon>unclassified sequences</taxon>
        <taxon>metagenomes</taxon>
        <taxon>ecological metagenomes</taxon>
    </lineage>
</organism>
<keyword evidence="1" id="KW-0812">Transmembrane</keyword>
<reference evidence="2" key="1">
    <citation type="submission" date="2018-05" db="EMBL/GenBank/DDBJ databases">
        <authorList>
            <person name="Lanie J.A."/>
            <person name="Ng W.-L."/>
            <person name="Kazmierczak K.M."/>
            <person name="Andrzejewski T.M."/>
            <person name="Davidsen T.M."/>
            <person name="Wayne K.J."/>
            <person name="Tettelin H."/>
            <person name="Glass J.I."/>
            <person name="Rusch D."/>
            <person name="Podicherti R."/>
            <person name="Tsui H.-C.T."/>
            <person name="Winkler M.E."/>
        </authorList>
    </citation>
    <scope>NUCLEOTIDE SEQUENCE</scope>
</reference>
<gene>
    <name evidence="2" type="ORF">METZ01_LOCUS170273</name>
</gene>
<protein>
    <submittedName>
        <fullName evidence="2">Uncharacterized protein</fullName>
    </submittedName>
</protein>
<evidence type="ECO:0000313" key="2">
    <source>
        <dbReference type="EMBL" id="SVB17419.1"/>
    </source>
</evidence>
<keyword evidence="1" id="KW-1133">Transmembrane helix</keyword>
<evidence type="ECO:0000256" key="1">
    <source>
        <dbReference type="SAM" id="Phobius"/>
    </source>
</evidence>